<keyword evidence="2" id="KW-1185">Reference proteome</keyword>
<evidence type="ECO:0000313" key="2">
    <source>
        <dbReference type="Proteomes" id="UP000046393"/>
    </source>
</evidence>
<sequence>MSSALSADDSPKTGNPGSTDDKDSTYQIFYQTSTVKDASISADEYNATFVISTPKLTSTNSSSSISKTNDTANNVDNDDNDKSQQFYFNPKPNSSSSSENASISASLTLPVRNVQKPIEQPYISLRVDTFCEF</sequence>
<reference evidence="3" key="1">
    <citation type="submission" date="2017-02" db="UniProtKB">
        <authorList>
            <consortium name="WormBaseParasite"/>
        </authorList>
    </citation>
    <scope>IDENTIFICATION</scope>
</reference>
<protein>
    <submittedName>
        <fullName evidence="3">A-agglutinin anchorage subunit</fullName>
    </submittedName>
</protein>
<feature type="compositionally biased region" description="Low complexity" evidence="1">
    <location>
        <begin position="93"/>
        <end position="106"/>
    </location>
</feature>
<evidence type="ECO:0000313" key="3">
    <source>
        <dbReference type="WBParaSite" id="SMUV_0000800701-mRNA-1"/>
    </source>
</evidence>
<dbReference type="Proteomes" id="UP000046393">
    <property type="component" value="Unplaced"/>
</dbReference>
<accession>A0A0N5AT63</accession>
<feature type="region of interest" description="Disordered" evidence="1">
    <location>
        <begin position="1"/>
        <end position="25"/>
    </location>
</feature>
<organism evidence="2 3">
    <name type="scientific">Syphacia muris</name>
    <dbReference type="NCBI Taxonomy" id="451379"/>
    <lineage>
        <taxon>Eukaryota</taxon>
        <taxon>Metazoa</taxon>
        <taxon>Ecdysozoa</taxon>
        <taxon>Nematoda</taxon>
        <taxon>Chromadorea</taxon>
        <taxon>Rhabditida</taxon>
        <taxon>Spirurina</taxon>
        <taxon>Oxyuridomorpha</taxon>
        <taxon>Oxyuroidea</taxon>
        <taxon>Oxyuridae</taxon>
        <taxon>Syphacia</taxon>
    </lineage>
</organism>
<evidence type="ECO:0000256" key="1">
    <source>
        <dbReference type="SAM" id="MobiDB-lite"/>
    </source>
</evidence>
<dbReference type="WBParaSite" id="SMUV_0000800701-mRNA-1">
    <property type="protein sequence ID" value="SMUV_0000800701-mRNA-1"/>
    <property type="gene ID" value="SMUV_0000800701"/>
</dbReference>
<dbReference type="AlphaFoldDB" id="A0A0N5AT63"/>
<feature type="region of interest" description="Disordered" evidence="1">
    <location>
        <begin position="55"/>
        <end position="110"/>
    </location>
</feature>
<name>A0A0N5AT63_9BILA</name>
<proteinExistence type="predicted"/>
<feature type="compositionally biased region" description="Low complexity" evidence="1">
    <location>
        <begin position="55"/>
        <end position="75"/>
    </location>
</feature>